<feature type="compositionally biased region" description="Polar residues" evidence="1">
    <location>
        <begin position="1"/>
        <end position="15"/>
    </location>
</feature>
<reference evidence="2" key="1">
    <citation type="journal article" date="2020" name="New Phytol.">
        <title>Comparative genomics reveals dynamic genome evolution in host specialist ectomycorrhizal fungi.</title>
        <authorList>
            <person name="Lofgren L.A."/>
            <person name="Nguyen N.H."/>
            <person name="Vilgalys R."/>
            <person name="Ruytinx J."/>
            <person name="Liao H.L."/>
            <person name="Branco S."/>
            <person name="Kuo A."/>
            <person name="LaButti K."/>
            <person name="Lipzen A."/>
            <person name="Andreopoulos W."/>
            <person name="Pangilinan J."/>
            <person name="Riley R."/>
            <person name="Hundley H."/>
            <person name="Na H."/>
            <person name="Barry K."/>
            <person name="Grigoriev I.V."/>
            <person name="Stajich J.E."/>
            <person name="Kennedy P.G."/>
        </authorList>
    </citation>
    <scope>NUCLEOTIDE SEQUENCE</scope>
    <source>
        <strain evidence="2">S12</strain>
    </source>
</reference>
<dbReference type="RefSeq" id="XP_041163528.1">
    <property type="nucleotide sequence ID" value="XM_041299837.1"/>
</dbReference>
<accession>A0A9P7DNA4</accession>
<evidence type="ECO:0000313" key="2">
    <source>
        <dbReference type="EMBL" id="KAG1798987.1"/>
    </source>
</evidence>
<keyword evidence="3" id="KW-1185">Reference proteome</keyword>
<name>A0A9P7DNA4_9AGAM</name>
<evidence type="ECO:0000313" key="3">
    <source>
        <dbReference type="Proteomes" id="UP000719766"/>
    </source>
</evidence>
<gene>
    <name evidence="2" type="ORF">HD556DRAFT_1305833</name>
</gene>
<dbReference type="Proteomes" id="UP000719766">
    <property type="component" value="Unassembled WGS sequence"/>
</dbReference>
<dbReference type="AlphaFoldDB" id="A0A9P7DNA4"/>
<proteinExistence type="predicted"/>
<evidence type="ECO:0008006" key="4">
    <source>
        <dbReference type="Google" id="ProtNLM"/>
    </source>
</evidence>
<sequence>MSFNSNFIESPQSKADQQRLYREKEGEGFADLQLAIREVTAGRVDPAKRHETLKAGMSIHSKIRELSRQNEELRRQLNGVPHSSWGAQGALPGYWTHSDAKQHTGGQTHGAWSGGTTAIPYVPESSFGAPGNNFSSAQYPDQYYSGNAALPDTNYLRGYPGQGRGI</sequence>
<dbReference type="EMBL" id="JABBWE010000012">
    <property type="protein sequence ID" value="KAG1798987.1"/>
    <property type="molecule type" value="Genomic_DNA"/>
</dbReference>
<feature type="region of interest" description="Disordered" evidence="1">
    <location>
        <begin position="1"/>
        <end position="21"/>
    </location>
</feature>
<protein>
    <recommendedName>
        <fullName evidence="4">BHLH domain-containing protein</fullName>
    </recommendedName>
</protein>
<dbReference type="GeneID" id="64593601"/>
<evidence type="ECO:0000256" key="1">
    <source>
        <dbReference type="SAM" id="MobiDB-lite"/>
    </source>
</evidence>
<dbReference type="OrthoDB" id="2691574at2759"/>
<organism evidence="2 3">
    <name type="scientific">Suillus plorans</name>
    <dbReference type="NCBI Taxonomy" id="116603"/>
    <lineage>
        <taxon>Eukaryota</taxon>
        <taxon>Fungi</taxon>
        <taxon>Dikarya</taxon>
        <taxon>Basidiomycota</taxon>
        <taxon>Agaricomycotina</taxon>
        <taxon>Agaricomycetes</taxon>
        <taxon>Agaricomycetidae</taxon>
        <taxon>Boletales</taxon>
        <taxon>Suillineae</taxon>
        <taxon>Suillaceae</taxon>
        <taxon>Suillus</taxon>
    </lineage>
</organism>
<comment type="caution">
    <text evidence="2">The sequence shown here is derived from an EMBL/GenBank/DDBJ whole genome shotgun (WGS) entry which is preliminary data.</text>
</comment>